<comment type="caution">
    <text evidence="1">The sequence shown here is derived from an EMBL/GenBank/DDBJ whole genome shotgun (WGS) entry which is preliminary data.</text>
</comment>
<keyword evidence="2" id="KW-1185">Reference proteome</keyword>
<dbReference type="EMBL" id="NPEU01001096">
    <property type="protein sequence ID" value="RAI25159.1"/>
    <property type="molecule type" value="Genomic_DNA"/>
</dbReference>
<organism evidence="1 2">
    <name type="scientific">Rhodoplanes elegans</name>
    <dbReference type="NCBI Taxonomy" id="29408"/>
    <lineage>
        <taxon>Bacteria</taxon>
        <taxon>Pseudomonadati</taxon>
        <taxon>Pseudomonadota</taxon>
        <taxon>Alphaproteobacteria</taxon>
        <taxon>Hyphomicrobiales</taxon>
        <taxon>Nitrobacteraceae</taxon>
        <taxon>Rhodoplanes</taxon>
    </lineage>
</organism>
<dbReference type="Proteomes" id="UP000248863">
    <property type="component" value="Unassembled WGS sequence"/>
</dbReference>
<dbReference type="SUPFAM" id="SSF55785">
    <property type="entry name" value="PYP-like sensor domain (PAS domain)"/>
    <property type="match status" value="1"/>
</dbReference>
<evidence type="ECO:0000313" key="2">
    <source>
        <dbReference type="Proteomes" id="UP000248863"/>
    </source>
</evidence>
<feature type="non-terminal residue" evidence="1">
    <location>
        <position position="78"/>
    </location>
</feature>
<sequence length="78" mass="8085">DAAQRAATLDAATAAAAREQAQDAIRAERETLATTMNNLPLGVVGIDASMRLVLCNDGFLAMYGLAREAAEPGLPLEA</sequence>
<accession>A0A327JFR2</accession>
<evidence type="ECO:0008006" key="3">
    <source>
        <dbReference type="Google" id="ProtNLM"/>
    </source>
</evidence>
<gene>
    <name evidence="1" type="ORF">CH338_31440</name>
</gene>
<dbReference type="RefSeq" id="WP_146619057.1">
    <property type="nucleotide sequence ID" value="NZ_NPEU01001096.1"/>
</dbReference>
<dbReference type="Pfam" id="PF12860">
    <property type="entry name" value="PAS_7"/>
    <property type="match status" value="1"/>
</dbReference>
<protein>
    <recommendedName>
        <fullName evidence="3">PAS domain-containing protein</fullName>
    </recommendedName>
</protein>
<feature type="non-terminal residue" evidence="1">
    <location>
        <position position="1"/>
    </location>
</feature>
<dbReference type="InterPro" id="IPR035965">
    <property type="entry name" value="PAS-like_dom_sf"/>
</dbReference>
<proteinExistence type="predicted"/>
<evidence type="ECO:0000313" key="1">
    <source>
        <dbReference type="EMBL" id="RAI25159.1"/>
    </source>
</evidence>
<name>A0A327JFR2_9BRAD</name>
<reference evidence="1 2" key="1">
    <citation type="submission" date="2017-07" db="EMBL/GenBank/DDBJ databases">
        <title>Draft Genome Sequences of Select Purple Nonsulfur Bacteria.</title>
        <authorList>
            <person name="Lasarre B."/>
            <person name="Mckinlay J.B."/>
        </authorList>
    </citation>
    <scope>NUCLEOTIDE SEQUENCE [LARGE SCALE GENOMIC DNA]</scope>
    <source>
        <strain evidence="1 2">DSM 11907</strain>
    </source>
</reference>
<dbReference type="Gene3D" id="3.30.450.20">
    <property type="entry name" value="PAS domain"/>
    <property type="match status" value="1"/>
</dbReference>
<dbReference type="AlphaFoldDB" id="A0A327JFR2"/>